<keyword evidence="3" id="KW-1185">Reference proteome</keyword>
<evidence type="ECO:0000256" key="1">
    <source>
        <dbReference type="SAM" id="MobiDB-lite"/>
    </source>
</evidence>
<accession>A0A1V9WYF1</accession>
<sequence length="103" mass="11389">MTSQHRPMMGEMGGDGVTKKDSIQPRVEYCAKVSFNNSMPPDYLDVIEQREVHQGSVRVTTTRDLWSGGGPKENAAEDILADETAKTRPTMQLLLDTVPVGRL</sequence>
<comment type="caution">
    <text evidence="2">The sequence shown here is derived from an EMBL/GenBank/DDBJ whole genome shotgun (WGS) entry which is preliminary data.</text>
</comment>
<reference evidence="2 3" key="1">
    <citation type="journal article" date="2017" name="Gigascience">
        <title>Draft genome of the honey bee ectoparasitic mite, Tropilaelaps mercedesae, is shaped by the parasitic life history.</title>
        <authorList>
            <person name="Dong X."/>
            <person name="Armstrong S.D."/>
            <person name="Xia D."/>
            <person name="Makepeace B.L."/>
            <person name="Darby A.C."/>
            <person name="Kadowaki T."/>
        </authorList>
    </citation>
    <scope>NUCLEOTIDE SEQUENCE [LARGE SCALE GENOMIC DNA]</scope>
    <source>
        <strain evidence="2">Wuxi-XJTLU</strain>
    </source>
</reference>
<organism evidence="2 3">
    <name type="scientific">Tropilaelaps mercedesae</name>
    <dbReference type="NCBI Taxonomy" id="418985"/>
    <lineage>
        <taxon>Eukaryota</taxon>
        <taxon>Metazoa</taxon>
        <taxon>Ecdysozoa</taxon>
        <taxon>Arthropoda</taxon>
        <taxon>Chelicerata</taxon>
        <taxon>Arachnida</taxon>
        <taxon>Acari</taxon>
        <taxon>Parasitiformes</taxon>
        <taxon>Mesostigmata</taxon>
        <taxon>Gamasina</taxon>
        <taxon>Dermanyssoidea</taxon>
        <taxon>Laelapidae</taxon>
        <taxon>Tropilaelaps</taxon>
    </lineage>
</organism>
<evidence type="ECO:0000313" key="3">
    <source>
        <dbReference type="Proteomes" id="UP000192247"/>
    </source>
</evidence>
<feature type="region of interest" description="Disordered" evidence="1">
    <location>
        <begin position="1"/>
        <end position="20"/>
    </location>
</feature>
<evidence type="ECO:0000313" key="2">
    <source>
        <dbReference type="EMBL" id="OQR66259.1"/>
    </source>
</evidence>
<dbReference type="InParanoid" id="A0A1V9WYF1"/>
<name>A0A1V9WYF1_9ACAR</name>
<dbReference type="EMBL" id="MNPL01033183">
    <property type="protein sequence ID" value="OQR66259.1"/>
    <property type="molecule type" value="Genomic_DNA"/>
</dbReference>
<dbReference type="Proteomes" id="UP000192247">
    <property type="component" value="Unassembled WGS sequence"/>
</dbReference>
<dbReference type="AlphaFoldDB" id="A0A1V9WYF1"/>
<proteinExistence type="predicted"/>
<gene>
    <name evidence="2" type="ORF">BIW11_02377</name>
</gene>
<protein>
    <submittedName>
        <fullName evidence="2">Uncharacterized protein</fullName>
    </submittedName>
</protein>